<evidence type="ECO:0000256" key="6">
    <source>
        <dbReference type="ARBA" id="ARBA00022729"/>
    </source>
</evidence>
<keyword evidence="7" id="KW-0408">Iron</keyword>
<dbReference type="InterPro" id="IPR010917">
    <property type="entry name" value="TonB_rcpt_CS"/>
</dbReference>
<evidence type="ECO:0000259" key="16">
    <source>
        <dbReference type="Pfam" id="PF00593"/>
    </source>
</evidence>
<feature type="domain" description="TonB-dependent receptor plug" evidence="17">
    <location>
        <begin position="47"/>
        <end position="152"/>
    </location>
</feature>
<accession>K2KPT9</accession>
<dbReference type="PROSITE" id="PS01156">
    <property type="entry name" value="TONB_DEPENDENT_REC_2"/>
    <property type="match status" value="1"/>
</dbReference>
<dbReference type="RefSeq" id="WP_008488223.1">
    <property type="nucleotide sequence ID" value="NZ_AMRG01000005.1"/>
</dbReference>
<dbReference type="STRING" id="740709.A10D4_05432"/>
<dbReference type="InterPro" id="IPR012910">
    <property type="entry name" value="Plug_dom"/>
</dbReference>
<keyword evidence="9 14" id="KW-0798">TonB box</keyword>
<comment type="similarity">
    <text evidence="12 14">Belongs to the TonB-dependent receptor family.</text>
</comment>
<dbReference type="InterPro" id="IPR036942">
    <property type="entry name" value="Beta-barrel_TonB_sf"/>
</dbReference>
<dbReference type="EMBL" id="AMRG01000005">
    <property type="protein sequence ID" value="EKE84484.1"/>
    <property type="molecule type" value="Genomic_DNA"/>
</dbReference>
<feature type="domain" description="TonB-dependent receptor-like beta-barrel" evidence="16">
    <location>
        <begin position="221"/>
        <end position="664"/>
    </location>
</feature>
<dbReference type="PATRIC" id="fig|740709.3.peg.1107"/>
<reference evidence="18 19" key="1">
    <citation type="journal article" date="2012" name="J. Bacteriol.">
        <title>Genome Sequence of Idiomarina xiamenensis Type Strain 10-D-4.</title>
        <authorList>
            <person name="Lai Q."/>
            <person name="Wang L."/>
            <person name="Wang W."/>
            <person name="Shao Z."/>
        </authorList>
    </citation>
    <scope>NUCLEOTIDE SEQUENCE [LARGE SCALE GENOMIC DNA]</scope>
    <source>
        <strain evidence="18 19">10-D-4</strain>
    </source>
</reference>
<keyword evidence="2 12" id="KW-0813">Transport</keyword>
<protein>
    <submittedName>
        <fullName evidence="18">TonB-dependent receptor</fullName>
    </submittedName>
</protein>
<keyword evidence="5 12" id="KW-0812">Transmembrane</keyword>
<evidence type="ECO:0000256" key="7">
    <source>
        <dbReference type="ARBA" id="ARBA00023004"/>
    </source>
</evidence>
<evidence type="ECO:0000256" key="9">
    <source>
        <dbReference type="ARBA" id="ARBA00023077"/>
    </source>
</evidence>
<dbReference type="GO" id="GO:0009279">
    <property type="term" value="C:cell outer membrane"/>
    <property type="evidence" value="ECO:0007669"/>
    <property type="project" value="UniProtKB-SubCell"/>
</dbReference>
<keyword evidence="11 12" id="KW-0998">Cell outer membrane</keyword>
<evidence type="ECO:0000256" key="10">
    <source>
        <dbReference type="ARBA" id="ARBA00023136"/>
    </source>
</evidence>
<evidence type="ECO:0000256" key="1">
    <source>
        <dbReference type="ARBA" id="ARBA00004571"/>
    </source>
</evidence>
<evidence type="ECO:0000256" key="3">
    <source>
        <dbReference type="ARBA" id="ARBA00022452"/>
    </source>
</evidence>
<keyword evidence="4" id="KW-0410">Iron transport</keyword>
<evidence type="ECO:0000256" key="15">
    <source>
        <dbReference type="SAM" id="SignalP"/>
    </source>
</evidence>
<name>K2KPT9_9GAMM</name>
<dbReference type="Gene3D" id="2.40.170.20">
    <property type="entry name" value="TonB-dependent receptor, beta-barrel domain"/>
    <property type="match status" value="1"/>
</dbReference>
<dbReference type="GO" id="GO:0006826">
    <property type="term" value="P:iron ion transport"/>
    <property type="evidence" value="ECO:0007669"/>
    <property type="project" value="UniProtKB-KW"/>
</dbReference>
<dbReference type="PANTHER" id="PTHR32552:SF81">
    <property type="entry name" value="TONB-DEPENDENT OUTER MEMBRANE RECEPTOR"/>
    <property type="match status" value="1"/>
</dbReference>
<evidence type="ECO:0000256" key="12">
    <source>
        <dbReference type="PROSITE-ProRule" id="PRU01360"/>
    </source>
</evidence>
<keyword evidence="18" id="KW-0675">Receptor</keyword>
<keyword evidence="8" id="KW-0406">Ion transport</keyword>
<dbReference type="AlphaFoldDB" id="K2KPT9"/>
<dbReference type="InterPro" id="IPR000531">
    <property type="entry name" value="Beta-barrel_TonB"/>
</dbReference>
<keyword evidence="3 12" id="KW-1134">Transmembrane beta strand</keyword>
<feature type="short sequence motif" description="TonB C-terminal box" evidence="13">
    <location>
        <begin position="689"/>
        <end position="706"/>
    </location>
</feature>
<evidence type="ECO:0000256" key="5">
    <source>
        <dbReference type="ARBA" id="ARBA00022692"/>
    </source>
</evidence>
<evidence type="ECO:0000256" key="8">
    <source>
        <dbReference type="ARBA" id="ARBA00023065"/>
    </source>
</evidence>
<keyword evidence="6 15" id="KW-0732">Signal</keyword>
<evidence type="ECO:0000256" key="14">
    <source>
        <dbReference type="RuleBase" id="RU003357"/>
    </source>
</evidence>
<comment type="subcellular location">
    <subcellularLocation>
        <location evidence="1 12">Cell outer membrane</location>
        <topology evidence="1 12">Multi-pass membrane protein</topology>
    </subcellularLocation>
</comment>
<evidence type="ECO:0000313" key="19">
    <source>
        <dbReference type="Proteomes" id="UP000014115"/>
    </source>
</evidence>
<feature type="chain" id="PRO_5003862537" evidence="15">
    <location>
        <begin position="20"/>
        <end position="706"/>
    </location>
</feature>
<gene>
    <name evidence="18" type="ORF">A10D4_05432</name>
</gene>
<keyword evidence="10 12" id="KW-0472">Membrane</keyword>
<evidence type="ECO:0000313" key="18">
    <source>
        <dbReference type="EMBL" id="EKE84484.1"/>
    </source>
</evidence>
<evidence type="ECO:0000256" key="2">
    <source>
        <dbReference type="ARBA" id="ARBA00022448"/>
    </source>
</evidence>
<sequence>MYKNLITLSVLSLSFSSWANDVNSVKADDAAMEVIEVTADFRTRSIDATPASVSALSKADIERRSASYLDEMLNAAANVNFAGGASRGRFIQIRGIGERSQFVDPINPSVGLIIDGINYSGLGAAATLFDIGQVELFRGPQSGRFGADAMAGMIVMNSVAPSDDVRGQWLFDIGNYNKRMAGFAVGGDLAALGRGRVSLSQLNSDGFTYNDYLQTDDTESRDEMTVKLALDSDLGQHWQLQSRYHHIDVNNGYDAFSLENNRHTLSDEPGYDRLQSDALRLQLNYTGWQHSRIELSSTWLQADTAYAFDEDWTYVGIAPGWEYSSFDAYERDRDDATFELRWLSQQPIELFGIPSDWVIGVYHYRRDVDLLRDYFNYDRDEATIFTSDYQSRSSAIYAEWQQHWRDDLTVTWGIRGERYDNDYIDSNAVIANPSDTMWGGRLSVNYQVRPQTYIYTTLARGYKNGGVNGEALGRAKDQALTELEDYLLARATFKPELLWNAEFGVKGRSEDQRLTVRVSSFYSWRDDVQLKSWVNREQSFVGYIENAASGDNYGLEAEVGYQVSDNWRLFASAGWLQTKIDGFVTEDGVDMSGRDQAQAPNYQFNLGSDYWFNEAWQLQLEVDGKDGFYFSDSHNQKADSMLLLHARINYHIGDWTLTAYGRNLTDEDYAIRGFYFGNDPRDEYVTETYKQYGEPRRFGISASYQF</sequence>
<keyword evidence="19" id="KW-1185">Reference proteome</keyword>
<evidence type="ECO:0000256" key="13">
    <source>
        <dbReference type="PROSITE-ProRule" id="PRU10144"/>
    </source>
</evidence>
<dbReference type="SUPFAM" id="SSF56935">
    <property type="entry name" value="Porins"/>
    <property type="match status" value="1"/>
</dbReference>
<dbReference type="OrthoDB" id="127311at2"/>
<evidence type="ECO:0000259" key="17">
    <source>
        <dbReference type="Pfam" id="PF07715"/>
    </source>
</evidence>
<proteinExistence type="inferred from homology"/>
<organism evidence="18 19">
    <name type="scientific">Idiomarina xiamenensis 10-D-4</name>
    <dbReference type="NCBI Taxonomy" id="740709"/>
    <lineage>
        <taxon>Bacteria</taxon>
        <taxon>Pseudomonadati</taxon>
        <taxon>Pseudomonadota</taxon>
        <taxon>Gammaproteobacteria</taxon>
        <taxon>Alteromonadales</taxon>
        <taxon>Idiomarinaceae</taxon>
        <taxon>Idiomarina</taxon>
    </lineage>
</organism>
<dbReference type="InterPro" id="IPR039426">
    <property type="entry name" value="TonB-dep_rcpt-like"/>
</dbReference>
<dbReference type="PANTHER" id="PTHR32552">
    <property type="entry name" value="FERRICHROME IRON RECEPTOR-RELATED"/>
    <property type="match status" value="1"/>
</dbReference>
<comment type="caution">
    <text evidence="18">The sequence shown here is derived from an EMBL/GenBank/DDBJ whole genome shotgun (WGS) entry which is preliminary data.</text>
</comment>
<dbReference type="Pfam" id="PF00593">
    <property type="entry name" value="TonB_dep_Rec_b-barrel"/>
    <property type="match status" value="1"/>
</dbReference>
<dbReference type="eggNOG" id="COG4206">
    <property type="taxonomic scope" value="Bacteria"/>
</dbReference>
<feature type="signal peptide" evidence="15">
    <location>
        <begin position="1"/>
        <end position="19"/>
    </location>
</feature>
<evidence type="ECO:0000256" key="4">
    <source>
        <dbReference type="ARBA" id="ARBA00022496"/>
    </source>
</evidence>
<dbReference type="Proteomes" id="UP000014115">
    <property type="component" value="Unassembled WGS sequence"/>
</dbReference>
<evidence type="ECO:0000256" key="11">
    <source>
        <dbReference type="ARBA" id="ARBA00023237"/>
    </source>
</evidence>
<dbReference type="Pfam" id="PF07715">
    <property type="entry name" value="Plug"/>
    <property type="match status" value="1"/>
</dbReference>
<dbReference type="PROSITE" id="PS52016">
    <property type="entry name" value="TONB_DEPENDENT_REC_3"/>
    <property type="match status" value="1"/>
</dbReference>